<keyword evidence="7" id="KW-0418">Kinase</keyword>
<dbReference type="EMBL" id="BOPZ01000009">
    <property type="protein sequence ID" value="GIM28772.1"/>
    <property type="molecule type" value="Genomic_DNA"/>
</dbReference>
<evidence type="ECO:0000256" key="7">
    <source>
        <dbReference type="ARBA" id="ARBA00022777"/>
    </source>
</evidence>
<dbReference type="Gene3D" id="1.10.287.130">
    <property type="match status" value="1"/>
</dbReference>
<dbReference type="FunFam" id="3.30.565.10:FF:000006">
    <property type="entry name" value="Sensor histidine kinase WalK"/>
    <property type="match status" value="1"/>
</dbReference>
<evidence type="ECO:0000256" key="11">
    <source>
        <dbReference type="SAM" id="Phobius"/>
    </source>
</evidence>
<dbReference type="SUPFAM" id="SSF47384">
    <property type="entry name" value="Homodimeric domain of signal transducing histidine kinase"/>
    <property type="match status" value="1"/>
</dbReference>
<evidence type="ECO:0000256" key="3">
    <source>
        <dbReference type="ARBA" id="ARBA00012438"/>
    </source>
</evidence>
<name>A0A919VG29_9CLOT</name>
<dbReference type="Pfam" id="PF00512">
    <property type="entry name" value="HisKA"/>
    <property type="match status" value="1"/>
</dbReference>
<dbReference type="InterPro" id="IPR004358">
    <property type="entry name" value="Sig_transdc_His_kin-like_C"/>
</dbReference>
<dbReference type="Gene3D" id="3.30.565.10">
    <property type="entry name" value="Histidine kinase-like ATPase, C-terminal domain"/>
    <property type="match status" value="1"/>
</dbReference>
<dbReference type="InterPro" id="IPR050398">
    <property type="entry name" value="HssS/ArlS-like"/>
</dbReference>
<reference evidence="14" key="1">
    <citation type="submission" date="2021-03" db="EMBL/GenBank/DDBJ databases">
        <title>Taxonomic study of Clostridium polyendosporum from meadow-gley soil under rice.</title>
        <authorList>
            <person name="Kobayashi H."/>
            <person name="Tanizawa Y."/>
            <person name="Yagura M."/>
        </authorList>
    </citation>
    <scope>NUCLEOTIDE SEQUENCE</scope>
    <source>
        <strain evidence="14">JCM 30710</strain>
    </source>
</reference>
<dbReference type="InterPro" id="IPR036890">
    <property type="entry name" value="HATPase_C_sf"/>
</dbReference>
<proteinExistence type="predicted"/>
<dbReference type="Gene3D" id="6.10.340.10">
    <property type="match status" value="1"/>
</dbReference>
<evidence type="ECO:0000256" key="5">
    <source>
        <dbReference type="ARBA" id="ARBA00022679"/>
    </source>
</evidence>
<evidence type="ECO:0000256" key="8">
    <source>
        <dbReference type="ARBA" id="ARBA00022989"/>
    </source>
</evidence>
<dbReference type="PRINTS" id="PR00344">
    <property type="entry name" value="BCTRLSENSOR"/>
</dbReference>
<feature type="transmembrane region" description="Helical" evidence="11">
    <location>
        <begin position="51"/>
        <end position="74"/>
    </location>
</feature>
<evidence type="ECO:0000259" key="13">
    <source>
        <dbReference type="PROSITE" id="PS50885"/>
    </source>
</evidence>
<comment type="subcellular location">
    <subcellularLocation>
        <location evidence="2">Membrane</location>
        <topology evidence="2">Multi-pass membrane protein</topology>
    </subcellularLocation>
</comment>
<dbReference type="CDD" id="cd00075">
    <property type="entry name" value="HATPase"/>
    <property type="match status" value="1"/>
</dbReference>
<dbReference type="SMART" id="SM00304">
    <property type="entry name" value="HAMP"/>
    <property type="match status" value="1"/>
</dbReference>
<dbReference type="PANTHER" id="PTHR45528">
    <property type="entry name" value="SENSOR HISTIDINE KINASE CPXA"/>
    <property type="match status" value="1"/>
</dbReference>
<dbReference type="Pfam" id="PF00672">
    <property type="entry name" value="HAMP"/>
    <property type="match status" value="1"/>
</dbReference>
<dbReference type="PROSITE" id="PS50109">
    <property type="entry name" value="HIS_KIN"/>
    <property type="match status" value="1"/>
</dbReference>
<dbReference type="InterPro" id="IPR005467">
    <property type="entry name" value="His_kinase_dom"/>
</dbReference>
<evidence type="ECO:0000256" key="9">
    <source>
        <dbReference type="ARBA" id="ARBA00023012"/>
    </source>
</evidence>
<dbReference type="SMART" id="SM00387">
    <property type="entry name" value="HATPase_c"/>
    <property type="match status" value="1"/>
</dbReference>
<evidence type="ECO:0000256" key="2">
    <source>
        <dbReference type="ARBA" id="ARBA00004141"/>
    </source>
</evidence>
<keyword evidence="4" id="KW-0597">Phosphoprotein</keyword>
<evidence type="ECO:0000256" key="10">
    <source>
        <dbReference type="ARBA" id="ARBA00023136"/>
    </source>
</evidence>
<dbReference type="InterPro" id="IPR036097">
    <property type="entry name" value="HisK_dim/P_sf"/>
</dbReference>
<feature type="domain" description="Histidine kinase" evidence="12">
    <location>
        <begin position="285"/>
        <end position="500"/>
    </location>
</feature>
<accession>A0A919VG29</accession>
<protein>
    <recommendedName>
        <fullName evidence="3">histidine kinase</fullName>
        <ecNumber evidence="3">2.7.13.3</ecNumber>
    </recommendedName>
</protein>
<evidence type="ECO:0000313" key="15">
    <source>
        <dbReference type="Proteomes" id="UP000679179"/>
    </source>
</evidence>
<dbReference type="GO" id="GO:0000155">
    <property type="term" value="F:phosphorelay sensor kinase activity"/>
    <property type="evidence" value="ECO:0007669"/>
    <property type="project" value="InterPro"/>
</dbReference>
<evidence type="ECO:0000256" key="1">
    <source>
        <dbReference type="ARBA" id="ARBA00000085"/>
    </source>
</evidence>
<dbReference type="Pfam" id="PF02518">
    <property type="entry name" value="HATPase_c"/>
    <property type="match status" value="1"/>
</dbReference>
<feature type="transmembrane region" description="Helical" evidence="11">
    <location>
        <begin position="195"/>
        <end position="218"/>
    </location>
</feature>
<dbReference type="InterPro" id="IPR003660">
    <property type="entry name" value="HAMP_dom"/>
</dbReference>
<keyword evidence="5" id="KW-0808">Transferase</keyword>
<dbReference type="PANTHER" id="PTHR45528:SF12">
    <property type="entry name" value="SENSOR HISTIDINE KINASE ARSS"/>
    <property type="match status" value="1"/>
</dbReference>
<dbReference type="InterPro" id="IPR003661">
    <property type="entry name" value="HisK_dim/P_dom"/>
</dbReference>
<evidence type="ECO:0000256" key="6">
    <source>
        <dbReference type="ARBA" id="ARBA00022692"/>
    </source>
</evidence>
<dbReference type="InterPro" id="IPR003594">
    <property type="entry name" value="HATPase_dom"/>
</dbReference>
<feature type="domain" description="HAMP" evidence="13">
    <location>
        <begin position="224"/>
        <end position="277"/>
    </location>
</feature>
<dbReference type="CDD" id="cd06225">
    <property type="entry name" value="HAMP"/>
    <property type="match status" value="1"/>
</dbReference>
<comment type="catalytic activity">
    <reaction evidence="1">
        <text>ATP + protein L-histidine = ADP + protein N-phospho-L-histidine.</text>
        <dbReference type="EC" id="2.7.13.3"/>
    </reaction>
</comment>
<keyword evidence="9" id="KW-0902">Two-component regulatory system</keyword>
<dbReference type="FunFam" id="1.10.287.130:FF:000001">
    <property type="entry name" value="Two-component sensor histidine kinase"/>
    <property type="match status" value="1"/>
</dbReference>
<dbReference type="SUPFAM" id="SSF158472">
    <property type="entry name" value="HAMP domain-like"/>
    <property type="match status" value="1"/>
</dbReference>
<organism evidence="14 15">
    <name type="scientific">Clostridium polyendosporum</name>
    <dbReference type="NCBI Taxonomy" id="69208"/>
    <lineage>
        <taxon>Bacteria</taxon>
        <taxon>Bacillati</taxon>
        <taxon>Bacillota</taxon>
        <taxon>Clostridia</taxon>
        <taxon>Eubacteriales</taxon>
        <taxon>Clostridiaceae</taxon>
        <taxon>Clostridium</taxon>
    </lineage>
</organism>
<dbReference type="Proteomes" id="UP000679179">
    <property type="component" value="Unassembled WGS sequence"/>
</dbReference>
<gene>
    <name evidence="14" type="ORF">CPJCM30710_14380</name>
</gene>
<keyword evidence="6 11" id="KW-0812">Transmembrane</keyword>
<dbReference type="SMART" id="SM00388">
    <property type="entry name" value="HisKA"/>
    <property type="match status" value="1"/>
</dbReference>
<feature type="transmembrane region" description="Helical" evidence="11">
    <location>
        <begin position="12"/>
        <end position="31"/>
    </location>
</feature>
<evidence type="ECO:0000313" key="14">
    <source>
        <dbReference type="EMBL" id="GIM28772.1"/>
    </source>
</evidence>
<sequence>MNSKKKTSNKDIYNLLFLIGRTILNLISNLYKSLIKKFRFSITFKITTVYALILTKILLLLNVAIFSGFLIYLVKSADSTMSKDFQIISSFLEDSIDVPKKNIDKLCYLDNIEISIFDENRKVIYTTTSDTTSVVFYDKFSSNKMLDLNSNSMLIKHSSGINNNYEPALVFNKGLKWNSNNVYIQITNRLLKETVYAGILLATLLTFTVVLIIVILMIGSRASRKMLKPVDTMTRTVKNISINALDTRLDVSGSQDELKDLAETFNGMLDRIQKSYEQQNQFVSDASHELRTPIAVIQGYANLLDRWGKNDPAVLEESIASIKSESDNMKNLIENLLFLARGDKNSQNIEKEDFYIDELIDEIVRETKLINNSHEVLYEIKEKIIINADRKLIKETLRIFVDNSIKYTPKGGKIKVGCYLQKNKAVVYVEDNGIGIPKEDLPNIFNRFYRADKSRTKQTGGTGLGLAIAKWIIMKHKGMIQVKSMIDVGTKMIVFLPLSS</sequence>
<dbReference type="EC" id="2.7.13.3" evidence="3"/>
<evidence type="ECO:0000259" key="12">
    <source>
        <dbReference type="PROSITE" id="PS50109"/>
    </source>
</evidence>
<keyword evidence="15" id="KW-1185">Reference proteome</keyword>
<dbReference type="AlphaFoldDB" id="A0A919VG29"/>
<keyword evidence="10 11" id="KW-0472">Membrane</keyword>
<comment type="caution">
    <text evidence="14">The sequence shown here is derived from an EMBL/GenBank/DDBJ whole genome shotgun (WGS) entry which is preliminary data.</text>
</comment>
<dbReference type="RefSeq" id="WP_212903491.1">
    <property type="nucleotide sequence ID" value="NZ_BOPZ01000009.1"/>
</dbReference>
<dbReference type="PROSITE" id="PS50885">
    <property type="entry name" value="HAMP"/>
    <property type="match status" value="1"/>
</dbReference>
<dbReference type="SUPFAM" id="SSF55874">
    <property type="entry name" value="ATPase domain of HSP90 chaperone/DNA topoisomerase II/histidine kinase"/>
    <property type="match status" value="1"/>
</dbReference>
<keyword evidence="8 11" id="KW-1133">Transmembrane helix</keyword>
<dbReference type="GO" id="GO:0016020">
    <property type="term" value="C:membrane"/>
    <property type="evidence" value="ECO:0007669"/>
    <property type="project" value="UniProtKB-SubCell"/>
</dbReference>
<dbReference type="CDD" id="cd00082">
    <property type="entry name" value="HisKA"/>
    <property type="match status" value="1"/>
</dbReference>
<evidence type="ECO:0000256" key="4">
    <source>
        <dbReference type="ARBA" id="ARBA00022553"/>
    </source>
</evidence>